<dbReference type="SUPFAM" id="SSF55060">
    <property type="entry name" value="GHMP Kinase, C-terminal domain"/>
    <property type="match status" value="1"/>
</dbReference>
<feature type="domain" description="GHMP kinase C-terminal" evidence="11">
    <location>
        <begin position="210"/>
        <end position="276"/>
    </location>
</feature>
<dbReference type="Pfam" id="PF08544">
    <property type="entry name" value="GHMP_kinases_C"/>
    <property type="match status" value="1"/>
</dbReference>
<dbReference type="GO" id="GO:0005524">
    <property type="term" value="F:ATP binding"/>
    <property type="evidence" value="ECO:0007669"/>
    <property type="project" value="UniProtKB-KW"/>
</dbReference>
<sequence length="296" mass="31991">MLMGEHAVLYGHLALACAVDVFVYIGVRLRDDEQVTIDSSLGQYQSTRDSLAEDARLSFVLASIKAWDAELYQGLDIKIRAEFSHQVGLGSSAAVTAAMMVALNEITGSRLGVDTLFKRGLDVIHAVQGGRGSGTDLAASLKGGIVAYRYMPYSLEGISGQPDIALFYSGYKMKTPDVIRLIEKKWQSQPALLNSLYQLMNQTTEQARLAILEQDWPRLGSLMNVYQGLMDALGVNDQTLSMMIYQLRMQPGVLGCKISGSGLGDCVIALGQAQQSVGEQAFALKISNQGTEVIGG</sequence>
<dbReference type="PRINTS" id="PR00959">
    <property type="entry name" value="MEVGALKINASE"/>
</dbReference>
<evidence type="ECO:0000256" key="1">
    <source>
        <dbReference type="ARBA" id="ARBA00022490"/>
    </source>
</evidence>
<evidence type="ECO:0000256" key="5">
    <source>
        <dbReference type="ARBA" id="ARBA00022777"/>
    </source>
</evidence>
<evidence type="ECO:0000256" key="2">
    <source>
        <dbReference type="ARBA" id="ARBA00022516"/>
    </source>
</evidence>
<comment type="pathway">
    <text evidence="9">Isoprenoid biosynthesis; isopentenyl diphosphate biosynthesis via mevalonate pathway; isopentenyl diphosphate from (R)-mevalonate: step 1/3.</text>
</comment>
<evidence type="ECO:0000256" key="3">
    <source>
        <dbReference type="ARBA" id="ARBA00022679"/>
    </source>
</evidence>
<dbReference type="AlphaFoldDB" id="A0A364NP53"/>
<dbReference type="PANTHER" id="PTHR43290:SF2">
    <property type="entry name" value="MEVALONATE KINASE"/>
    <property type="match status" value="1"/>
</dbReference>
<name>A0A364NP53_9GAMM</name>
<keyword evidence="8" id="KW-0443">Lipid metabolism</keyword>
<dbReference type="PANTHER" id="PTHR43290">
    <property type="entry name" value="MEVALONATE KINASE"/>
    <property type="match status" value="1"/>
</dbReference>
<dbReference type="InterPro" id="IPR006204">
    <property type="entry name" value="GHMP_kinase_N_dom"/>
</dbReference>
<evidence type="ECO:0000259" key="11">
    <source>
        <dbReference type="Pfam" id="PF08544"/>
    </source>
</evidence>
<dbReference type="GO" id="GO:0004496">
    <property type="term" value="F:mevalonate kinase activity"/>
    <property type="evidence" value="ECO:0007669"/>
    <property type="project" value="InterPro"/>
</dbReference>
<dbReference type="GO" id="GO:0005737">
    <property type="term" value="C:cytoplasm"/>
    <property type="evidence" value="ECO:0007669"/>
    <property type="project" value="InterPro"/>
</dbReference>
<dbReference type="UniPathway" id="UPA00057">
    <property type="reaction ID" value="UER00098"/>
</dbReference>
<dbReference type="InterPro" id="IPR014721">
    <property type="entry name" value="Ribsml_uS5_D2-typ_fold_subgr"/>
</dbReference>
<evidence type="ECO:0000256" key="9">
    <source>
        <dbReference type="ARBA" id="ARBA00029438"/>
    </source>
</evidence>
<proteinExistence type="predicted"/>
<evidence type="ECO:0000256" key="7">
    <source>
        <dbReference type="ARBA" id="ARBA00022842"/>
    </source>
</evidence>
<organism evidence="12 13">
    <name type="scientific">Nitrincola tibetensis</name>
    <dbReference type="NCBI Taxonomy" id="2219697"/>
    <lineage>
        <taxon>Bacteria</taxon>
        <taxon>Pseudomonadati</taxon>
        <taxon>Pseudomonadota</taxon>
        <taxon>Gammaproteobacteria</taxon>
        <taxon>Oceanospirillales</taxon>
        <taxon>Oceanospirillaceae</taxon>
        <taxon>Nitrincola</taxon>
    </lineage>
</organism>
<protein>
    <submittedName>
        <fullName evidence="12">GHMP kinase</fullName>
    </submittedName>
</protein>
<dbReference type="InterPro" id="IPR036554">
    <property type="entry name" value="GHMP_kinase_C_sf"/>
</dbReference>
<dbReference type="Proteomes" id="UP000250744">
    <property type="component" value="Unassembled WGS sequence"/>
</dbReference>
<accession>A0A364NP53</accession>
<gene>
    <name evidence="12" type="ORF">DN062_07825</name>
</gene>
<evidence type="ECO:0000313" key="12">
    <source>
        <dbReference type="EMBL" id="RAU18665.1"/>
    </source>
</evidence>
<evidence type="ECO:0000256" key="4">
    <source>
        <dbReference type="ARBA" id="ARBA00022741"/>
    </source>
</evidence>
<keyword evidence="3" id="KW-0808">Transferase</keyword>
<keyword evidence="2" id="KW-0444">Lipid biosynthesis</keyword>
<evidence type="ECO:0000256" key="8">
    <source>
        <dbReference type="ARBA" id="ARBA00023098"/>
    </source>
</evidence>
<keyword evidence="5 12" id="KW-0418">Kinase</keyword>
<dbReference type="Gene3D" id="3.30.230.10">
    <property type="match status" value="1"/>
</dbReference>
<evidence type="ECO:0000313" key="13">
    <source>
        <dbReference type="Proteomes" id="UP000250744"/>
    </source>
</evidence>
<dbReference type="EMBL" id="QKRX01000004">
    <property type="protein sequence ID" value="RAU18665.1"/>
    <property type="molecule type" value="Genomic_DNA"/>
</dbReference>
<evidence type="ECO:0000259" key="10">
    <source>
        <dbReference type="Pfam" id="PF00288"/>
    </source>
</evidence>
<dbReference type="InterPro" id="IPR013750">
    <property type="entry name" value="GHMP_kinase_C_dom"/>
</dbReference>
<dbReference type="OrthoDB" id="6085637at2"/>
<keyword evidence="1" id="KW-0963">Cytoplasm</keyword>
<dbReference type="SUPFAM" id="SSF54211">
    <property type="entry name" value="Ribosomal protein S5 domain 2-like"/>
    <property type="match status" value="1"/>
</dbReference>
<dbReference type="Pfam" id="PF00288">
    <property type="entry name" value="GHMP_kinases_N"/>
    <property type="match status" value="1"/>
</dbReference>
<dbReference type="InterPro" id="IPR020568">
    <property type="entry name" value="Ribosomal_Su5_D2-typ_SF"/>
</dbReference>
<keyword evidence="13" id="KW-1185">Reference proteome</keyword>
<keyword evidence="7" id="KW-0460">Magnesium</keyword>
<keyword evidence="6" id="KW-0067">ATP-binding</keyword>
<dbReference type="InterPro" id="IPR006205">
    <property type="entry name" value="Mev_gal_kin"/>
</dbReference>
<evidence type="ECO:0000256" key="6">
    <source>
        <dbReference type="ARBA" id="ARBA00022840"/>
    </source>
</evidence>
<feature type="domain" description="GHMP kinase N-terminal" evidence="10">
    <location>
        <begin position="63"/>
        <end position="144"/>
    </location>
</feature>
<keyword evidence="4" id="KW-0547">Nucleotide-binding</keyword>
<dbReference type="Gene3D" id="3.30.70.890">
    <property type="entry name" value="GHMP kinase, C-terminal domain"/>
    <property type="match status" value="1"/>
</dbReference>
<dbReference type="GO" id="GO:0019287">
    <property type="term" value="P:isopentenyl diphosphate biosynthetic process, mevalonate pathway"/>
    <property type="evidence" value="ECO:0007669"/>
    <property type="project" value="UniProtKB-UniPathway"/>
</dbReference>
<reference evidence="12 13" key="1">
    <citation type="submission" date="2018-06" db="EMBL/GenBank/DDBJ databases">
        <title>Nitrincola tibetense sp. nov., isolated from Lake XuguoCo on Tibetan Plateau.</title>
        <authorList>
            <person name="Xing P."/>
        </authorList>
    </citation>
    <scope>NUCLEOTIDE SEQUENCE [LARGE SCALE GENOMIC DNA]</scope>
    <source>
        <strain evidence="13">xg18</strain>
    </source>
</reference>
<comment type="caution">
    <text evidence="12">The sequence shown here is derived from an EMBL/GenBank/DDBJ whole genome shotgun (WGS) entry which is preliminary data.</text>
</comment>